<proteinExistence type="predicted"/>
<evidence type="ECO:0000313" key="4">
    <source>
        <dbReference type="Proteomes" id="UP001596203"/>
    </source>
</evidence>
<reference evidence="4" key="1">
    <citation type="journal article" date="2019" name="Int. J. Syst. Evol. Microbiol.">
        <title>The Global Catalogue of Microorganisms (GCM) 10K type strain sequencing project: providing services to taxonomists for standard genome sequencing and annotation.</title>
        <authorList>
            <consortium name="The Broad Institute Genomics Platform"/>
            <consortium name="The Broad Institute Genome Sequencing Center for Infectious Disease"/>
            <person name="Wu L."/>
            <person name="Ma J."/>
        </authorList>
    </citation>
    <scope>NUCLEOTIDE SEQUENCE [LARGE SCALE GENOMIC DNA]</scope>
    <source>
        <strain evidence="4">ZS-35-S2</strain>
    </source>
</reference>
<keyword evidence="2" id="KW-0812">Transmembrane</keyword>
<feature type="transmembrane region" description="Helical" evidence="2">
    <location>
        <begin position="51"/>
        <end position="70"/>
    </location>
</feature>
<feature type="region of interest" description="Disordered" evidence="1">
    <location>
        <begin position="198"/>
        <end position="225"/>
    </location>
</feature>
<protein>
    <recommendedName>
        <fullName evidence="5">DUF4352 domain-containing protein</fullName>
    </recommendedName>
</protein>
<keyword evidence="4" id="KW-1185">Reference proteome</keyword>
<accession>A0ABW1K7E0</accession>
<dbReference type="Proteomes" id="UP001596203">
    <property type="component" value="Unassembled WGS sequence"/>
</dbReference>
<evidence type="ECO:0000256" key="1">
    <source>
        <dbReference type="SAM" id="MobiDB-lite"/>
    </source>
</evidence>
<keyword evidence="2" id="KW-1133">Transmembrane helix</keyword>
<dbReference type="EMBL" id="JBHSPR010000008">
    <property type="protein sequence ID" value="MFC6016948.1"/>
    <property type="molecule type" value="Genomic_DNA"/>
</dbReference>
<feature type="compositionally biased region" description="Polar residues" evidence="1">
    <location>
        <begin position="215"/>
        <end position="225"/>
    </location>
</feature>
<organism evidence="3 4">
    <name type="scientific">Plantactinospora solaniradicis</name>
    <dbReference type="NCBI Taxonomy" id="1723736"/>
    <lineage>
        <taxon>Bacteria</taxon>
        <taxon>Bacillati</taxon>
        <taxon>Actinomycetota</taxon>
        <taxon>Actinomycetes</taxon>
        <taxon>Micromonosporales</taxon>
        <taxon>Micromonosporaceae</taxon>
        <taxon>Plantactinospora</taxon>
    </lineage>
</organism>
<name>A0ABW1K7E0_9ACTN</name>
<comment type="caution">
    <text evidence="3">The sequence shown here is derived from an EMBL/GenBank/DDBJ whole genome shotgun (WGS) entry which is preliminary data.</text>
</comment>
<gene>
    <name evidence="3" type="ORF">ACFP2T_12115</name>
</gene>
<dbReference type="RefSeq" id="WP_377420788.1">
    <property type="nucleotide sequence ID" value="NZ_JBHSPR010000008.1"/>
</dbReference>
<sequence>MIKFVKARDADQPGPGLVDPDVAVASVQLGQGNTDIIQSGPDGPPRPPQRIAVGLALVLIVAAAMTGYLFGNRHRATTATPGTPSSSTTPVVVQPIAGTSKRCSVQLKDRLQLGVEIINQSTTTMTLRQVQAVLPLHGLRPSVTTWGSCGQLPPAASGDNYPLPAGATTWLTITFDVLVPCPGPIPVRFTVDYTQGSRSGTADLPGFPDLGDVPYTSTKCPPGSS</sequence>
<evidence type="ECO:0000256" key="2">
    <source>
        <dbReference type="SAM" id="Phobius"/>
    </source>
</evidence>
<evidence type="ECO:0000313" key="3">
    <source>
        <dbReference type="EMBL" id="MFC6016948.1"/>
    </source>
</evidence>
<evidence type="ECO:0008006" key="5">
    <source>
        <dbReference type="Google" id="ProtNLM"/>
    </source>
</evidence>
<keyword evidence="2" id="KW-0472">Membrane</keyword>